<protein>
    <submittedName>
        <fullName evidence="2">Uncharacterized protein</fullName>
    </submittedName>
</protein>
<name>B9M2L5_GEODF</name>
<feature type="chain" id="PRO_5002886584" evidence="1">
    <location>
        <begin position="30"/>
        <end position="234"/>
    </location>
</feature>
<dbReference type="STRING" id="316067.Geob_1033"/>
<organism evidence="2 3">
    <name type="scientific">Geotalea daltonii (strain DSM 22248 / JCM 15807 / FRC-32)</name>
    <name type="common">Geobacter daltonii</name>
    <dbReference type="NCBI Taxonomy" id="316067"/>
    <lineage>
        <taxon>Bacteria</taxon>
        <taxon>Pseudomonadati</taxon>
        <taxon>Thermodesulfobacteriota</taxon>
        <taxon>Desulfuromonadia</taxon>
        <taxon>Geobacterales</taxon>
        <taxon>Geobacteraceae</taxon>
        <taxon>Geotalea</taxon>
    </lineage>
</organism>
<feature type="signal peptide" evidence="1">
    <location>
        <begin position="1"/>
        <end position="29"/>
    </location>
</feature>
<keyword evidence="3" id="KW-1185">Reference proteome</keyword>
<accession>B9M2L5</accession>
<evidence type="ECO:0000256" key="1">
    <source>
        <dbReference type="SAM" id="SignalP"/>
    </source>
</evidence>
<reference evidence="2 3" key="1">
    <citation type="submission" date="2009-01" db="EMBL/GenBank/DDBJ databases">
        <title>Complete sequence of Geobacter sp. FRC-32.</title>
        <authorList>
            <consortium name="US DOE Joint Genome Institute"/>
            <person name="Lucas S."/>
            <person name="Copeland A."/>
            <person name="Lapidus A."/>
            <person name="Glavina del Rio T."/>
            <person name="Dalin E."/>
            <person name="Tice H."/>
            <person name="Bruce D."/>
            <person name="Goodwin L."/>
            <person name="Pitluck S."/>
            <person name="Saunders E."/>
            <person name="Brettin T."/>
            <person name="Detter J.C."/>
            <person name="Han C."/>
            <person name="Larimer F."/>
            <person name="Land M."/>
            <person name="Hauser L."/>
            <person name="Kyrpides N."/>
            <person name="Ovchinnikova G."/>
            <person name="Kostka J."/>
            <person name="Richardson P."/>
        </authorList>
    </citation>
    <scope>NUCLEOTIDE SEQUENCE [LARGE SCALE GENOMIC DNA]</scope>
    <source>
        <strain evidence="3">DSM 22248 / JCM 15807 / FRC-32</strain>
    </source>
</reference>
<keyword evidence="1" id="KW-0732">Signal</keyword>
<gene>
    <name evidence="2" type="ordered locus">Geob_1033</name>
</gene>
<dbReference type="KEGG" id="geo:Geob_1033"/>
<dbReference type="AlphaFoldDB" id="B9M2L5"/>
<evidence type="ECO:0000313" key="3">
    <source>
        <dbReference type="Proteomes" id="UP000007721"/>
    </source>
</evidence>
<dbReference type="HOGENOM" id="CLU_1223283_0_0_7"/>
<dbReference type="EMBL" id="CP001390">
    <property type="protein sequence ID" value="ACM19394.1"/>
    <property type="molecule type" value="Genomic_DNA"/>
</dbReference>
<proteinExistence type="predicted"/>
<evidence type="ECO:0000313" key="2">
    <source>
        <dbReference type="EMBL" id="ACM19394.1"/>
    </source>
</evidence>
<dbReference type="Proteomes" id="UP000007721">
    <property type="component" value="Chromosome"/>
</dbReference>
<sequence length="234" mass="26235">MRMIGIKIILFILLWLAFASLTSVTPAYAVTPCQSIQQQVDLYLNNPPSIYCKYTPEFGESEVKIWRDCDYRPAAIKTVTYSPGTINYTQSGTVTCCYPDRNCYLPENQYKDTYTNTYYKTIVKNEYCDGHITTNEYSYGMNWIYNYASYTGYCATPGSSNLQTYVVPQHEDSAAYCASQVTRYLYTTISIPANCNDCYDSSDPCCGSTDKCCGKGPCCGDPCCGDVCCQNQGE</sequence>